<feature type="region of interest" description="Disordered" evidence="1">
    <location>
        <begin position="169"/>
        <end position="335"/>
    </location>
</feature>
<feature type="compositionally biased region" description="Basic and acidic residues" evidence="1">
    <location>
        <begin position="179"/>
        <end position="212"/>
    </location>
</feature>
<dbReference type="AlphaFoldDB" id="A0AAV9U4J5"/>
<dbReference type="EMBL" id="JAVHNS010000015">
    <property type="protein sequence ID" value="KAK6334569.1"/>
    <property type="molecule type" value="Genomic_DNA"/>
</dbReference>
<dbReference type="Proteomes" id="UP001373714">
    <property type="component" value="Unassembled WGS sequence"/>
</dbReference>
<evidence type="ECO:0000313" key="2">
    <source>
        <dbReference type="EMBL" id="KAK6334569.1"/>
    </source>
</evidence>
<evidence type="ECO:0000256" key="1">
    <source>
        <dbReference type="SAM" id="MobiDB-lite"/>
    </source>
</evidence>
<proteinExistence type="predicted"/>
<sequence length="387" mass="42217">MAQTKGSSQPFCCTAFANVVVPFLSNYSTKCAGCVVEKGPELASLFIRTGFCLKHQRYRLEGRHIASEFQRLVDDGKINTDPAVEHPLAACVSCFLPLQVCNSRCGSWWGVFISSLAGYLVYQADKSERAPEKRVIDLTGSDCLFRLRGGHLLLWRIVNSHLGCEEKKYNLPGTLPKDNPSHIEGARILPKDLEQLPDKAAGLEESTHESAPKAHPSGGPTPSRPTSGRPTSAGSVSGGSVSSGPILGLKAQNLPQPAKSLPPLQVFGKENEDIRKSSSKRPLSPESRETKQFDAKKYYPRYSKMKAEGKLPSRPMVSPKSLTTSLAQPSDSCNNRTEMLYPNYCRLKAEGKVPDRRAVLGRLAAQNQALQPGKRQLSNAKDSAQSI</sequence>
<keyword evidence="3" id="KW-1185">Reference proteome</keyword>
<feature type="compositionally biased region" description="Basic and acidic residues" evidence="1">
    <location>
        <begin position="286"/>
        <end position="297"/>
    </location>
</feature>
<gene>
    <name evidence="2" type="ORF">TWF730_003783</name>
</gene>
<reference evidence="2 3" key="1">
    <citation type="submission" date="2019-10" db="EMBL/GenBank/DDBJ databases">
        <authorList>
            <person name="Palmer J.M."/>
        </authorList>
    </citation>
    <scope>NUCLEOTIDE SEQUENCE [LARGE SCALE GENOMIC DNA]</scope>
    <source>
        <strain evidence="2 3">TWF730</strain>
    </source>
</reference>
<organism evidence="2 3">
    <name type="scientific">Orbilia blumenaviensis</name>
    <dbReference type="NCBI Taxonomy" id="1796055"/>
    <lineage>
        <taxon>Eukaryota</taxon>
        <taxon>Fungi</taxon>
        <taxon>Dikarya</taxon>
        <taxon>Ascomycota</taxon>
        <taxon>Pezizomycotina</taxon>
        <taxon>Orbiliomycetes</taxon>
        <taxon>Orbiliales</taxon>
        <taxon>Orbiliaceae</taxon>
        <taxon>Orbilia</taxon>
    </lineage>
</organism>
<feature type="compositionally biased region" description="Polar residues" evidence="1">
    <location>
        <begin position="320"/>
        <end position="335"/>
    </location>
</feature>
<comment type="caution">
    <text evidence="2">The sequence shown here is derived from an EMBL/GenBank/DDBJ whole genome shotgun (WGS) entry which is preliminary data.</text>
</comment>
<protein>
    <submittedName>
        <fullName evidence="2">Uncharacterized protein</fullName>
    </submittedName>
</protein>
<evidence type="ECO:0000313" key="3">
    <source>
        <dbReference type="Proteomes" id="UP001373714"/>
    </source>
</evidence>
<feature type="compositionally biased region" description="Low complexity" evidence="1">
    <location>
        <begin position="216"/>
        <end position="244"/>
    </location>
</feature>
<name>A0AAV9U4J5_9PEZI</name>
<accession>A0AAV9U4J5</accession>